<dbReference type="FunFam" id="3.90.215.10:FF:000001">
    <property type="entry name" value="Tenascin isoform 1"/>
    <property type="match status" value="1"/>
</dbReference>
<keyword evidence="1" id="KW-1015">Disulfide bond</keyword>
<evidence type="ECO:0000256" key="2">
    <source>
        <dbReference type="SAM" id="SignalP"/>
    </source>
</evidence>
<evidence type="ECO:0000313" key="4">
    <source>
        <dbReference type="EnsemblMetazoa" id="XP_019857840.1"/>
    </source>
</evidence>
<dbReference type="PANTHER" id="PTHR19143">
    <property type="entry name" value="FIBRINOGEN/TENASCIN/ANGIOPOEITIN"/>
    <property type="match status" value="1"/>
</dbReference>
<reference evidence="5" key="1">
    <citation type="journal article" date="2010" name="Nature">
        <title>The Amphimedon queenslandica genome and the evolution of animal complexity.</title>
        <authorList>
            <person name="Srivastava M."/>
            <person name="Simakov O."/>
            <person name="Chapman J."/>
            <person name="Fahey B."/>
            <person name="Gauthier M.E."/>
            <person name="Mitros T."/>
            <person name="Richards G.S."/>
            <person name="Conaco C."/>
            <person name="Dacre M."/>
            <person name="Hellsten U."/>
            <person name="Larroux C."/>
            <person name="Putnam N.H."/>
            <person name="Stanke M."/>
            <person name="Adamska M."/>
            <person name="Darling A."/>
            <person name="Degnan S.M."/>
            <person name="Oakley T.H."/>
            <person name="Plachetzki D.C."/>
            <person name="Zhai Y."/>
            <person name="Adamski M."/>
            <person name="Calcino A."/>
            <person name="Cummins S.F."/>
            <person name="Goodstein D.M."/>
            <person name="Harris C."/>
            <person name="Jackson D.J."/>
            <person name="Leys S.P."/>
            <person name="Shu S."/>
            <person name="Woodcroft B.J."/>
            <person name="Vervoort M."/>
            <person name="Kosik K.S."/>
            <person name="Manning G."/>
            <person name="Degnan B.M."/>
            <person name="Rokhsar D.S."/>
        </authorList>
    </citation>
    <scope>NUCLEOTIDE SEQUENCE [LARGE SCALE GENOMIC DNA]</scope>
</reference>
<dbReference type="InterPro" id="IPR020837">
    <property type="entry name" value="Fibrinogen_CS"/>
</dbReference>
<accession>A0AAN0JM04</accession>
<dbReference type="Gene3D" id="3.90.215.10">
    <property type="entry name" value="Gamma Fibrinogen, chain A, domain 1"/>
    <property type="match status" value="1"/>
</dbReference>
<name>A0AAN0JM04_AMPQE</name>
<dbReference type="SUPFAM" id="SSF56496">
    <property type="entry name" value="Fibrinogen C-terminal domain-like"/>
    <property type="match status" value="1"/>
</dbReference>
<feature type="signal peptide" evidence="2">
    <location>
        <begin position="1"/>
        <end position="21"/>
    </location>
</feature>
<proteinExistence type="predicted"/>
<dbReference type="SMART" id="SM00186">
    <property type="entry name" value="FBG"/>
    <property type="match status" value="1"/>
</dbReference>
<organism evidence="4 5">
    <name type="scientific">Amphimedon queenslandica</name>
    <name type="common">Sponge</name>
    <dbReference type="NCBI Taxonomy" id="400682"/>
    <lineage>
        <taxon>Eukaryota</taxon>
        <taxon>Metazoa</taxon>
        <taxon>Porifera</taxon>
        <taxon>Demospongiae</taxon>
        <taxon>Heteroscleromorpha</taxon>
        <taxon>Haplosclerida</taxon>
        <taxon>Niphatidae</taxon>
        <taxon>Amphimedon</taxon>
    </lineage>
</organism>
<dbReference type="GeneID" id="100639752"/>
<evidence type="ECO:0000256" key="1">
    <source>
        <dbReference type="ARBA" id="ARBA00023157"/>
    </source>
</evidence>
<keyword evidence="5" id="KW-1185">Reference proteome</keyword>
<dbReference type="NCBIfam" id="NF040941">
    <property type="entry name" value="GGGWT_bact"/>
    <property type="match status" value="1"/>
</dbReference>
<dbReference type="PROSITE" id="PS00514">
    <property type="entry name" value="FIBRINOGEN_C_1"/>
    <property type="match status" value="1"/>
</dbReference>
<dbReference type="Gene3D" id="4.10.530.10">
    <property type="entry name" value="Gamma-fibrinogen Carboxyl Terminal Fragment, domain 2"/>
    <property type="match status" value="1"/>
</dbReference>
<dbReference type="Pfam" id="PF00147">
    <property type="entry name" value="Fibrinogen_C"/>
    <property type="match status" value="1"/>
</dbReference>
<dbReference type="GO" id="GO:0005615">
    <property type="term" value="C:extracellular space"/>
    <property type="evidence" value="ECO:0007669"/>
    <property type="project" value="TreeGrafter"/>
</dbReference>
<dbReference type="InterPro" id="IPR014716">
    <property type="entry name" value="Fibrinogen_a/b/g_C_1"/>
</dbReference>
<dbReference type="PROSITE" id="PS51406">
    <property type="entry name" value="FIBRINOGEN_C_2"/>
    <property type="match status" value="1"/>
</dbReference>
<dbReference type="InterPro" id="IPR002181">
    <property type="entry name" value="Fibrinogen_a/b/g_C_dom"/>
</dbReference>
<evidence type="ECO:0000313" key="5">
    <source>
        <dbReference type="Proteomes" id="UP000007879"/>
    </source>
</evidence>
<feature type="domain" description="Fibrinogen C-terminal" evidence="3">
    <location>
        <begin position="25"/>
        <end position="219"/>
    </location>
</feature>
<dbReference type="EnsemblMetazoa" id="XM_020002281.1">
    <property type="protein sequence ID" value="XP_019857840.1"/>
    <property type="gene ID" value="LOC100639752"/>
</dbReference>
<dbReference type="KEGG" id="aqu:100639752"/>
<keyword evidence="2" id="KW-0732">Signal</keyword>
<feature type="chain" id="PRO_5042932927" description="Fibrinogen C-terminal domain-containing protein" evidence="2">
    <location>
        <begin position="22"/>
        <end position="219"/>
    </location>
</feature>
<dbReference type="CDD" id="cd00087">
    <property type="entry name" value="FReD"/>
    <property type="match status" value="1"/>
</dbReference>
<dbReference type="InterPro" id="IPR050373">
    <property type="entry name" value="Fibrinogen_C-term_domain"/>
</dbReference>
<dbReference type="RefSeq" id="XP_019857840.1">
    <property type="nucleotide sequence ID" value="XM_020002281.1"/>
</dbReference>
<dbReference type="Proteomes" id="UP000007879">
    <property type="component" value="Unassembled WGS sequence"/>
</dbReference>
<dbReference type="AlphaFoldDB" id="A0AAN0JM04"/>
<protein>
    <recommendedName>
        <fullName evidence="3">Fibrinogen C-terminal domain-containing protein</fullName>
    </recommendedName>
</protein>
<dbReference type="InterPro" id="IPR036056">
    <property type="entry name" value="Fibrinogen-like_C"/>
</dbReference>
<evidence type="ECO:0000259" key="3">
    <source>
        <dbReference type="PROSITE" id="PS51406"/>
    </source>
</evidence>
<sequence length="219" mass="24619">MDSCSYFKLIGFFILISIATAQETQEACCLPRDCKEAYENGKVCSGVYTVKPDELPAFDVYCDMSNGGGWTVFQRRMNGKTDFYLNWDDYQYGFGDLDKEFWLGLYYINRLTAAQSNNLRVELEDFDGNKKYATYSTFKVGNADTEYTLTVSGYGGNAGDSLSYHSRMKFSTKDQDNDDSSGNCATAYDGAWWYKSCHLSNLNGLYLVGSHSSYANGVN</sequence>
<reference evidence="4" key="2">
    <citation type="submission" date="2024-06" db="UniProtKB">
        <authorList>
            <consortium name="EnsemblMetazoa"/>
        </authorList>
    </citation>
    <scope>IDENTIFICATION</scope>
</reference>